<dbReference type="PROSITE" id="PS50011">
    <property type="entry name" value="PROTEIN_KINASE_DOM"/>
    <property type="match status" value="1"/>
</dbReference>
<dbReference type="GO" id="GO:0001653">
    <property type="term" value="F:peptide receptor activity"/>
    <property type="evidence" value="ECO:0007669"/>
    <property type="project" value="TreeGrafter"/>
</dbReference>
<organism evidence="22 23">
    <name type="scientific">Meloidogyne floridensis</name>
    <dbReference type="NCBI Taxonomy" id="298350"/>
    <lineage>
        <taxon>Eukaryota</taxon>
        <taxon>Metazoa</taxon>
        <taxon>Ecdysozoa</taxon>
        <taxon>Nematoda</taxon>
        <taxon>Chromadorea</taxon>
        <taxon>Rhabditida</taxon>
        <taxon>Tylenchina</taxon>
        <taxon>Tylenchomorpha</taxon>
        <taxon>Tylenchoidea</taxon>
        <taxon>Meloidogynidae</taxon>
        <taxon>Meloidogyninae</taxon>
        <taxon>Meloidogyne</taxon>
    </lineage>
</organism>
<feature type="coiled-coil region" evidence="17">
    <location>
        <begin position="899"/>
        <end position="937"/>
    </location>
</feature>
<evidence type="ECO:0000256" key="12">
    <source>
        <dbReference type="ARBA" id="ARBA00023180"/>
    </source>
</evidence>
<dbReference type="SMART" id="SM00220">
    <property type="entry name" value="S_TKc"/>
    <property type="match status" value="1"/>
</dbReference>
<evidence type="ECO:0000256" key="14">
    <source>
        <dbReference type="ARBA" id="ARBA00023293"/>
    </source>
</evidence>
<feature type="region of interest" description="Disordered" evidence="18">
    <location>
        <begin position="468"/>
        <end position="487"/>
    </location>
</feature>
<dbReference type="GO" id="GO:0004672">
    <property type="term" value="F:protein kinase activity"/>
    <property type="evidence" value="ECO:0007669"/>
    <property type="project" value="InterPro"/>
</dbReference>
<dbReference type="InterPro" id="IPR029787">
    <property type="entry name" value="Nucleotide_cyclase"/>
</dbReference>
<dbReference type="Pfam" id="PF00211">
    <property type="entry name" value="Guanylate_cyc"/>
    <property type="match status" value="1"/>
</dbReference>
<evidence type="ECO:0000256" key="4">
    <source>
        <dbReference type="ARBA" id="ARBA00012202"/>
    </source>
</evidence>
<keyword evidence="12" id="KW-0325">Glycoprotein</keyword>
<evidence type="ECO:0000256" key="1">
    <source>
        <dbReference type="ARBA" id="ARBA00001436"/>
    </source>
</evidence>
<evidence type="ECO:0000256" key="11">
    <source>
        <dbReference type="ARBA" id="ARBA00023170"/>
    </source>
</evidence>
<feature type="compositionally biased region" description="Low complexity" evidence="18">
    <location>
        <begin position="472"/>
        <end position="485"/>
    </location>
</feature>
<dbReference type="WBParaSite" id="scf7180000422288.g8707">
    <property type="protein sequence ID" value="scf7180000422288.g8707"/>
    <property type="gene ID" value="scf7180000422288.g8707"/>
</dbReference>
<evidence type="ECO:0000256" key="6">
    <source>
        <dbReference type="ARBA" id="ARBA00022692"/>
    </source>
</evidence>
<sequence length="1137" mass="129727">MESCTRFSGVEHAAYLHYMKNTSIYFGPGCNNEMLIIGRLVSRWNVPIIAHLSGDDALSDRAVFDTLGSVALTSATEMARATLTFLQLYGWKQVGLVRPSMHFERLALHSLRNYLKDANIEINAEIELDPYMTPDEIIATGRLRHLKNRARVIIVEMGMDLHSAKSFMIAALPYMTPDEIIATGRLRHLKNRARVIIVEMGMDLHSAKSFMIAALRSHLKTPEYVYIIPWLAHLHDHYPWEATNIEKSETRVAFDDAIVITAHGYDKKFIEDFELRLNKVTGYATLSYMSLYDALFLYGLAVRDAYEETKNQSVFLDGLYIWKKMTARQFIGVTGQVLINNKAIRVPSYATYHTKNGTMKIVVELTARLGDRLKCAMSENDCSEHVAHETMSHYYSTVDGAMPPDMPKCGFDGGLCDYTFFYVLFGVILFLGVTIPTGYYLHMKEKERMLYDMTWRIPREQVRLLEVRGGKSKSTSMGKSMSMQSRSAESHSYDESIGSKANSRLQAKQAVANGVKCAYKRYQQTRNISFNKHDLSRLKELKIMENENLNKFYGICFNQQNEFICLWILCQRGSLEDVLFNTDLKIGKNFQASFAKDVVKGLFFLHNSILRMHGSLCLQNCLVDSNWNVKLTNFVTDELCGDKLRHNELKYMMDSEIEREKQKKRREKEEKKREKQKEREREGKERRDVSSSESLEDQKLEEAIVNDKVRDQANMKKYVQYAPEIIREFLSAKHLPIGTQASDIYSCGMVLYQILFKLEPFVEKNLSPQKYVQYAPEIIREFLSAKHLPIGTQASDIYSCGMVLYQILFKLEPFVEKNLSPQKLLNRIAMANDNDQIIRPIFPNQVQTVANPAEEAYNLQLLSALEACWLEIPEMRPNIKRLKAIVNANLKSTGSGSLVDQMMKMMEDYTANLELLVKERTQLLEEAQQQADRLLKNMLPSTIADDLKAGRPVPPQLYTNSTVLFSDIRGFSRMAANSTPYQVVAFLNDMFSGFDAIIAKHDAFKVETIGHTYMVVSGVPRENGNLHVQHIADIALKMRTFVSNFKVGHRPEEIIMVRIGFHSGSVAAGVVGLAAPRYCLFGDTVNMASRMESTGLANKIQISESSFNLLKCFFQQFIAVERGKVEIKGKGEYENNF</sequence>
<evidence type="ECO:0000256" key="13">
    <source>
        <dbReference type="ARBA" id="ARBA00023239"/>
    </source>
</evidence>
<feature type="region of interest" description="Disordered" evidence="18">
    <location>
        <begin position="657"/>
        <end position="695"/>
    </location>
</feature>
<keyword evidence="11" id="KW-0675">Receptor</keyword>
<dbReference type="FunFam" id="3.30.70.1230:FF:000050">
    <property type="entry name" value="Guanylate cyclase"/>
    <property type="match status" value="1"/>
</dbReference>
<dbReference type="GO" id="GO:0004383">
    <property type="term" value="F:guanylate cyclase activity"/>
    <property type="evidence" value="ECO:0007669"/>
    <property type="project" value="UniProtKB-EC"/>
</dbReference>
<evidence type="ECO:0000259" key="20">
    <source>
        <dbReference type="PROSITE" id="PS50011"/>
    </source>
</evidence>
<evidence type="ECO:0000256" key="8">
    <source>
        <dbReference type="ARBA" id="ARBA00022741"/>
    </source>
</evidence>
<evidence type="ECO:0000313" key="22">
    <source>
        <dbReference type="Proteomes" id="UP000887560"/>
    </source>
</evidence>
<dbReference type="SMART" id="SM00044">
    <property type="entry name" value="CYCc"/>
    <property type="match status" value="1"/>
</dbReference>
<keyword evidence="6 19" id="KW-0812">Transmembrane</keyword>
<keyword evidence="5" id="KW-1003">Cell membrane</keyword>
<dbReference type="InterPro" id="IPR001828">
    <property type="entry name" value="ANF_lig-bd_rcpt"/>
</dbReference>
<evidence type="ECO:0000313" key="23">
    <source>
        <dbReference type="WBParaSite" id="scf7180000422288.g8707"/>
    </source>
</evidence>
<dbReference type="Pfam" id="PF07714">
    <property type="entry name" value="PK_Tyr_Ser-Thr"/>
    <property type="match status" value="1"/>
</dbReference>
<comment type="catalytic activity">
    <reaction evidence="1 16">
        <text>GTP = 3',5'-cyclic GMP + diphosphate</text>
        <dbReference type="Rhea" id="RHEA:13665"/>
        <dbReference type="ChEBI" id="CHEBI:33019"/>
        <dbReference type="ChEBI" id="CHEBI:37565"/>
        <dbReference type="ChEBI" id="CHEBI:57746"/>
        <dbReference type="EC" id="4.6.1.2"/>
    </reaction>
</comment>
<evidence type="ECO:0000256" key="15">
    <source>
        <dbReference type="RuleBase" id="RU000405"/>
    </source>
</evidence>
<keyword evidence="22" id="KW-1185">Reference proteome</keyword>
<dbReference type="Gene3D" id="6.10.250.780">
    <property type="match status" value="1"/>
</dbReference>
<evidence type="ECO:0000256" key="5">
    <source>
        <dbReference type="ARBA" id="ARBA00022475"/>
    </source>
</evidence>
<accession>A0A915P3W7</accession>
<dbReference type="PROSITE" id="PS50125">
    <property type="entry name" value="GUANYLATE_CYCLASE_2"/>
    <property type="match status" value="1"/>
</dbReference>
<dbReference type="PANTHER" id="PTHR11920:SF503">
    <property type="entry name" value="RECEPTOR-TYPE GUANYLATE CYCLASE GCY-9"/>
    <property type="match status" value="1"/>
</dbReference>
<dbReference type="GO" id="GO:0005524">
    <property type="term" value="F:ATP binding"/>
    <property type="evidence" value="ECO:0007669"/>
    <property type="project" value="InterPro"/>
</dbReference>
<dbReference type="InterPro" id="IPR001054">
    <property type="entry name" value="A/G_cyclase"/>
</dbReference>
<keyword evidence="13 15" id="KW-0456">Lyase</keyword>
<keyword evidence="9 19" id="KW-1133">Transmembrane helix</keyword>
<dbReference type="Gene3D" id="3.40.50.2300">
    <property type="match status" value="2"/>
</dbReference>
<evidence type="ECO:0000256" key="17">
    <source>
        <dbReference type="SAM" id="Coils"/>
    </source>
</evidence>
<evidence type="ECO:0000256" key="16">
    <source>
        <dbReference type="RuleBase" id="RU003431"/>
    </source>
</evidence>
<dbReference type="GO" id="GO:0035556">
    <property type="term" value="P:intracellular signal transduction"/>
    <property type="evidence" value="ECO:0007669"/>
    <property type="project" value="InterPro"/>
</dbReference>
<keyword evidence="17" id="KW-0175">Coiled coil</keyword>
<evidence type="ECO:0000256" key="3">
    <source>
        <dbReference type="ARBA" id="ARBA00004479"/>
    </source>
</evidence>
<dbReference type="InterPro" id="IPR018297">
    <property type="entry name" value="A/G_cyclase_CS"/>
</dbReference>
<dbReference type="GO" id="GO:0004016">
    <property type="term" value="F:adenylate cyclase activity"/>
    <property type="evidence" value="ECO:0007669"/>
    <property type="project" value="TreeGrafter"/>
</dbReference>
<dbReference type="CDD" id="cd06352">
    <property type="entry name" value="PBP1_NPR_GC-like"/>
    <property type="match status" value="1"/>
</dbReference>
<evidence type="ECO:0000256" key="19">
    <source>
        <dbReference type="SAM" id="Phobius"/>
    </source>
</evidence>
<keyword evidence="14 16" id="KW-0141">cGMP biosynthesis</keyword>
<evidence type="ECO:0000256" key="18">
    <source>
        <dbReference type="SAM" id="MobiDB-lite"/>
    </source>
</evidence>
<name>A0A915P3W7_9BILA</name>
<dbReference type="InterPro" id="IPR028082">
    <property type="entry name" value="Peripla_BP_I"/>
</dbReference>
<feature type="transmembrane region" description="Helical" evidence="19">
    <location>
        <begin position="420"/>
        <end position="441"/>
    </location>
</feature>
<reference evidence="23" key="1">
    <citation type="submission" date="2022-11" db="UniProtKB">
        <authorList>
            <consortium name="WormBaseParasite"/>
        </authorList>
    </citation>
    <scope>IDENTIFICATION</scope>
</reference>
<dbReference type="SUPFAM" id="SSF53822">
    <property type="entry name" value="Periplasmic binding protein-like I"/>
    <property type="match status" value="2"/>
</dbReference>
<dbReference type="PANTHER" id="PTHR11920">
    <property type="entry name" value="GUANYLYL CYCLASE"/>
    <property type="match status" value="1"/>
</dbReference>
<dbReference type="Gene3D" id="3.30.70.1230">
    <property type="entry name" value="Nucleotide cyclase"/>
    <property type="match status" value="1"/>
</dbReference>
<dbReference type="AlphaFoldDB" id="A0A915P3W7"/>
<evidence type="ECO:0000256" key="10">
    <source>
        <dbReference type="ARBA" id="ARBA00023136"/>
    </source>
</evidence>
<dbReference type="Proteomes" id="UP000887560">
    <property type="component" value="Unplaced"/>
</dbReference>
<comment type="similarity">
    <text evidence="15">Belongs to the adenylyl cyclase class-4/guanylyl cyclase family.</text>
</comment>
<dbReference type="PROSITE" id="PS00452">
    <property type="entry name" value="GUANYLATE_CYCLASE_1"/>
    <property type="match status" value="1"/>
</dbReference>
<comment type="subcellular location">
    <subcellularLocation>
        <location evidence="2">Cell membrane</location>
    </subcellularLocation>
    <subcellularLocation>
        <location evidence="3">Membrane</location>
        <topology evidence="3">Single-pass type I membrane protein</topology>
    </subcellularLocation>
</comment>
<dbReference type="EC" id="4.6.1.2" evidence="4 16"/>
<dbReference type="SUPFAM" id="SSF56112">
    <property type="entry name" value="Protein kinase-like (PK-like)"/>
    <property type="match status" value="2"/>
</dbReference>
<dbReference type="GO" id="GO:0007168">
    <property type="term" value="P:receptor guanylyl cyclase signaling pathway"/>
    <property type="evidence" value="ECO:0007669"/>
    <property type="project" value="TreeGrafter"/>
</dbReference>
<evidence type="ECO:0000256" key="2">
    <source>
        <dbReference type="ARBA" id="ARBA00004236"/>
    </source>
</evidence>
<dbReference type="Pfam" id="PF01094">
    <property type="entry name" value="ANF_receptor"/>
    <property type="match status" value="2"/>
</dbReference>
<keyword evidence="8" id="KW-0547">Nucleotide-binding</keyword>
<feature type="domain" description="Protein kinase" evidence="20">
    <location>
        <begin position="491"/>
        <end position="890"/>
    </location>
</feature>
<evidence type="ECO:0000259" key="21">
    <source>
        <dbReference type="PROSITE" id="PS50125"/>
    </source>
</evidence>
<dbReference type="SUPFAM" id="SSF55073">
    <property type="entry name" value="Nucleotide cyclase"/>
    <property type="match status" value="1"/>
</dbReference>
<dbReference type="InterPro" id="IPR050401">
    <property type="entry name" value="Cyclic_nucleotide_synthase"/>
</dbReference>
<protein>
    <recommendedName>
        <fullName evidence="4 16">Guanylate cyclase</fullName>
        <ecNumber evidence="4 16">4.6.1.2</ecNumber>
    </recommendedName>
</protein>
<proteinExistence type="inferred from homology"/>
<keyword evidence="10 19" id="KW-0472">Membrane</keyword>
<evidence type="ECO:0000256" key="7">
    <source>
        <dbReference type="ARBA" id="ARBA00022729"/>
    </source>
</evidence>
<dbReference type="GO" id="GO:0007606">
    <property type="term" value="P:sensory perception of chemical stimulus"/>
    <property type="evidence" value="ECO:0007669"/>
    <property type="project" value="UniProtKB-ARBA"/>
</dbReference>
<dbReference type="Gene3D" id="1.10.510.10">
    <property type="entry name" value="Transferase(Phosphotransferase) domain 1"/>
    <property type="match status" value="2"/>
</dbReference>
<dbReference type="InterPro" id="IPR000719">
    <property type="entry name" value="Prot_kinase_dom"/>
</dbReference>
<keyword evidence="7" id="KW-0732">Signal</keyword>
<feature type="domain" description="Guanylate cyclase" evidence="21">
    <location>
        <begin position="962"/>
        <end position="1092"/>
    </location>
</feature>
<dbReference type="InterPro" id="IPR011009">
    <property type="entry name" value="Kinase-like_dom_sf"/>
</dbReference>
<evidence type="ECO:0000256" key="9">
    <source>
        <dbReference type="ARBA" id="ARBA00022989"/>
    </source>
</evidence>
<dbReference type="CDD" id="cd07302">
    <property type="entry name" value="CHD"/>
    <property type="match status" value="1"/>
</dbReference>
<dbReference type="InterPro" id="IPR001245">
    <property type="entry name" value="Ser-Thr/Tyr_kinase_cat_dom"/>
</dbReference>
<dbReference type="GO" id="GO:0005886">
    <property type="term" value="C:plasma membrane"/>
    <property type="evidence" value="ECO:0007669"/>
    <property type="project" value="UniProtKB-SubCell"/>
</dbReference>